<keyword evidence="7" id="KW-1185">Reference proteome</keyword>
<evidence type="ECO:0000256" key="2">
    <source>
        <dbReference type="ARBA" id="ARBA00023157"/>
    </source>
</evidence>
<dbReference type="PANTHER" id="PTHR11309:SF22">
    <property type="entry name" value="FRIZZLED-3"/>
    <property type="match status" value="1"/>
</dbReference>
<evidence type="ECO:0000313" key="6">
    <source>
        <dbReference type="EMBL" id="TWW69162.1"/>
    </source>
</evidence>
<feature type="non-terminal residue" evidence="6">
    <location>
        <position position="1"/>
    </location>
</feature>
<evidence type="ECO:0000256" key="1">
    <source>
        <dbReference type="ARBA" id="ARBA00022473"/>
    </source>
</evidence>
<reference evidence="6 7" key="1">
    <citation type="submission" date="2019-04" db="EMBL/GenBank/DDBJ databases">
        <title>Chromosome genome assembly for Takifugu flavidus.</title>
        <authorList>
            <person name="Xiao S."/>
        </authorList>
    </citation>
    <scope>NUCLEOTIDE SEQUENCE [LARGE SCALE GENOMIC DNA]</scope>
    <source>
        <strain evidence="6">HTHZ2018</strain>
        <tissue evidence="6">Muscle</tissue>
    </source>
</reference>
<organism evidence="6 7">
    <name type="scientific">Takifugu flavidus</name>
    <name type="common">sansaifugu</name>
    <dbReference type="NCBI Taxonomy" id="433684"/>
    <lineage>
        <taxon>Eukaryota</taxon>
        <taxon>Metazoa</taxon>
        <taxon>Chordata</taxon>
        <taxon>Craniata</taxon>
        <taxon>Vertebrata</taxon>
        <taxon>Euteleostomi</taxon>
        <taxon>Actinopterygii</taxon>
        <taxon>Neopterygii</taxon>
        <taxon>Teleostei</taxon>
        <taxon>Neoteleostei</taxon>
        <taxon>Acanthomorphata</taxon>
        <taxon>Eupercaria</taxon>
        <taxon>Tetraodontiformes</taxon>
        <taxon>Tetradontoidea</taxon>
        <taxon>Tetraodontidae</taxon>
        <taxon>Takifugu</taxon>
    </lineage>
</organism>
<comment type="caution">
    <text evidence="6">The sequence shown here is derived from an EMBL/GenBank/DDBJ whole genome shotgun (WGS) entry which is preliminary data.</text>
</comment>
<dbReference type="Proteomes" id="UP000324091">
    <property type="component" value="Chromosome 19"/>
</dbReference>
<dbReference type="GO" id="GO:0005886">
    <property type="term" value="C:plasma membrane"/>
    <property type="evidence" value="ECO:0007669"/>
    <property type="project" value="TreeGrafter"/>
</dbReference>
<dbReference type="AlphaFoldDB" id="A0A5C6NNI3"/>
<evidence type="ECO:0000259" key="5">
    <source>
        <dbReference type="PROSITE" id="PS50038"/>
    </source>
</evidence>
<dbReference type="Gene3D" id="1.10.2000.10">
    <property type="entry name" value="Frizzled cysteine-rich domain"/>
    <property type="match status" value="1"/>
</dbReference>
<feature type="region of interest" description="Disordered" evidence="4">
    <location>
        <begin position="1"/>
        <end position="27"/>
    </location>
</feature>
<sequence length="223" mass="23898">SFPEVVGTPRGDAEGDSSLGGGRRRRTGGAGEELIIVAHLGSTETPFTHVNIQAPFSGYICVSDKGCMKNVTACQRMANIILILILIFLLKRLRGRSASAVVTSLPLKGRRCLRGDGGRTSPGSPPAPLPIMGLLWALSVSMLTACVAIPMDAAAGSHSLFTCEPITLRMCQALPYNATFMPNLLNHYDQQTAALAMEVEYLPPYQPPAQASVLHRRICLQII</sequence>
<dbReference type="SUPFAM" id="SSF63501">
    <property type="entry name" value="Frizzled cysteine-rich domain"/>
    <property type="match status" value="1"/>
</dbReference>
<dbReference type="GO" id="GO:0017147">
    <property type="term" value="F:Wnt-protein binding"/>
    <property type="evidence" value="ECO:0007669"/>
    <property type="project" value="TreeGrafter"/>
</dbReference>
<comment type="caution">
    <text evidence="3">Lacks conserved residue(s) required for the propagation of feature annotation.</text>
</comment>
<dbReference type="PANTHER" id="PTHR11309">
    <property type="entry name" value="FRIZZLED"/>
    <property type="match status" value="1"/>
</dbReference>
<protein>
    <submittedName>
        <fullName evidence="6">Frizzled-3</fullName>
    </submittedName>
</protein>
<dbReference type="PROSITE" id="PS50038">
    <property type="entry name" value="FZ"/>
    <property type="match status" value="1"/>
</dbReference>
<dbReference type="GO" id="GO:0042813">
    <property type="term" value="F:Wnt receptor activity"/>
    <property type="evidence" value="ECO:0007669"/>
    <property type="project" value="TreeGrafter"/>
</dbReference>
<feature type="domain" description="FZ" evidence="5">
    <location>
        <begin position="158"/>
        <end position="223"/>
    </location>
</feature>
<dbReference type="InterPro" id="IPR036790">
    <property type="entry name" value="Frizzled_dom_sf"/>
</dbReference>
<dbReference type="GO" id="GO:0035567">
    <property type="term" value="P:non-canonical Wnt signaling pathway"/>
    <property type="evidence" value="ECO:0007669"/>
    <property type="project" value="TreeGrafter"/>
</dbReference>
<keyword evidence="1" id="KW-0217">Developmental protein</keyword>
<name>A0A5C6NNI3_9TELE</name>
<evidence type="ECO:0000256" key="4">
    <source>
        <dbReference type="SAM" id="MobiDB-lite"/>
    </source>
</evidence>
<dbReference type="InterPro" id="IPR015526">
    <property type="entry name" value="Frizzled/SFRP"/>
</dbReference>
<accession>A0A5C6NNI3</accession>
<keyword evidence="2" id="KW-1015">Disulfide bond</keyword>
<evidence type="ECO:0000256" key="3">
    <source>
        <dbReference type="PROSITE-ProRule" id="PRU00090"/>
    </source>
</evidence>
<gene>
    <name evidence="6" type="ORF">D4764_19G0009610</name>
</gene>
<evidence type="ECO:0000313" key="7">
    <source>
        <dbReference type="Proteomes" id="UP000324091"/>
    </source>
</evidence>
<dbReference type="EMBL" id="RHFK02000011">
    <property type="protein sequence ID" value="TWW69162.1"/>
    <property type="molecule type" value="Genomic_DNA"/>
</dbReference>
<dbReference type="InterPro" id="IPR020067">
    <property type="entry name" value="Frizzled_dom"/>
</dbReference>
<dbReference type="GO" id="GO:0060070">
    <property type="term" value="P:canonical Wnt signaling pathway"/>
    <property type="evidence" value="ECO:0007669"/>
    <property type="project" value="TreeGrafter"/>
</dbReference>
<proteinExistence type="predicted"/>